<keyword evidence="4" id="KW-1185">Reference proteome</keyword>
<evidence type="ECO:0000256" key="1">
    <source>
        <dbReference type="SAM" id="Phobius"/>
    </source>
</evidence>
<feature type="transmembrane region" description="Helical" evidence="1">
    <location>
        <begin position="250"/>
        <end position="273"/>
    </location>
</feature>
<keyword evidence="1" id="KW-0812">Transmembrane</keyword>
<dbReference type="VEuPathDB" id="VectorBase:ACUA015707"/>
<feature type="transmembrane region" description="Helical" evidence="1">
    <location>
        <begin position="208"/>
        <end position="230"/>
    </location>
</feature>
<dbReference type="EMBL" id="AXCM01002346">
    <property type="status" value="NOT_ANNOTATED_CDS"/>
    <property type="molecule type" value="Genomic_DNA"/>
</dbReference>
<reference evidence="4" key="1">
    <citation type="submission" date="2013-09" db="EMBL/GenBank/DDBJ databases">
        <title>The Genome Sequence of Anopheles culicifacies species A.</title>
        <authorList>
            <consortium name="The Broad Institute Genomics Platform"/>
            <person name="Neafsey D.E."/>
            <person name="Besansky N."/>
            <person name="Howell P."/>
            <person name="Walton C."/>
            <person name="Young S.K."/>
            <person name="Zeng Q."/>
            <person name="Gargeya S."/>
            <person name="Fitzgerald M."/>
            <person name="Haas B."/>
            <person name="Abouelleil A."/>
            <person name="Allen A.W."/>
            <person name="Alvarado L."/>
            <person name="Arachchi H.M."/>
            <person name="Berlin A.M."/>
            <person name="Chapman S.B."/>
            <person name="Gainer-Dewar J."/>
            <person name="Goldberg J."/>
            <person name="Griggs A."/>
            <person name="Gujja S."/>
            <person name="Hansen M."/>
            <person name="Howarth C."/>
            <person name="Imamovic A."/>
            <person name="Ireland A."/>
            <person name="Larimer J."/>
            <person name="McCowan C."/>
            <person name="Murphy C."/>
            <person name="Pearson M."/>
            <person name="Poon T.W."/>
            <person name="Priest M."/>
            <person name="Roberts A."/>
            <person name="Saif S."/>
            <person name="Shea T."/>
            <person name="Sisk P."/>
            <person name="Sykes S."/>
            <person name="Wortman J."/>
            <person name="Nusbaum C."/>
            <person name="Birren B."/>
        </authorList>
    </citation>
    <scope>NUCLEOTIDE SEQUENCE [LARGE SCALE GENOMIC DNA]</scope>
    <source>
        <strain evidence="4">A-37</strain>
    </source>
</reference>
<dbReference type="Proteomes" id="UP000075883">
    <property type="component" value="Unassembled WGS sequence"/>
</dbReference>
<dbReference type="EnsemblMetazoa" id="ACUA015707-RA">
    <property type="protein sequence ID" value="ACUA015707-PA"/>
    <property type="gene ID" value="ACUA015707"/>
</dbReference>
<evidence type="ECO:0000313" key="3">
    <source>
        <dbReference type="EnsemblMetazoa" id="ACUA015707-PA"/>
    </source>
</evidence>
<keyword evidence="1" id="KW-0472">Membrane</keyword>
<reference evidence="3" key="2">
    <citation type="submission" date="2020-05" db="UniProtKB">
        <authorList>
            <consortium name="EnsemblMetazoa"/>
        </authorList>
    </citation>
    <scope>IDENTIFICATION</scope>
    <source>
        <strain evidence="3">A-37</strain>
    </source>
</reference>
<feature type="transmembrane region" description="Helical" evidence="1">
    <location>
        <begin position="45"/>
        <end position="72"/>
    </location>
</feature>
<sequence>MELVVSAVASLLMFMVSVVVAESAKSSNALVEARYDHYEDIFRYWWPWFSDLSTVVAIKLKIWIVLVAMYVFGDGYYWSKWNGSNIFDKGQYVQHPPSFGWGRRRKRRAVRMSEDEKDTHMAELIFDQLDIEDDTCRKRIVCELYLEGKRVPEVWRVMHEVGYEVFRAYRPKSAVLSSTECGKLYHCELHQQGEGSVKMQTNVISVRWGRLLAIGLVVLLSIELCTAQRVRRRHPHYPKFEILWPLHWVSAAYVWGFLKLGAIFAGLMLLFVFRNLAWGNSQSYYVSHDTPV</sequence>
<evidence type="ECO:0000256" key="2">
    <source>
        <dbReference type="SAM" id="SignalP"/>
    </source>
</evidence>
<evidence type="ECO:0000313" key="4">
    <source>
        <dbReference type="Proteomes" id="UP000075883"/>
    </source>
</evidence>
<accession>A0A182MDM9</accession>
<name>A0A182MDM9_9DIPT</name>
<protein>
    <submittedName>
        <fullName evidence="3">Uncharacterized protein</fullName>
    </submittedName>
</protein>
<keyword evidence="2" id="KW-0732">Signal</keyword>
<proteinExistence type="predicted"/>
<feature type="chain" id="PRO_5008128317" evidence="2">
    <location>
        <begin position="22"/>
        <end position="292"/>
    </location>
</feature>
<keyword evidence="1" id="KW-1133">Transmembrane helix</keyword>
<feature type="signal peptide" evidence="2">
    <location>
        <begin position="1"/>
        <end position="21"/>
    </location>
</feature>
<dbReference type="AlphaFoldDB" id="A0A182MDM9"/>
<organism evidence="3 4">
    <name type="scientific">Anopheles culicifacies</name>
    <dbReference type="NCBI Taxonomy" id="139723"/>
    <lineage>
        <taxon>Eukaryota</taxon>
        <taxon>Metazoa</taxon>
        <taxon>Ecdysozoa</taxon>
        <taxon>Arthropoda</taxon>
        <taxon>Hexapoda</taxon>
        <taxon>Insecta</taxon>
        <taxon>Pterygota</taxon>
        <taxon>Neoptera</taxon>
        <taxon>Endopterygota</taxon>
        <taxon>Diptera</taxon>
        <taxon>Nematocera</taxon>
        <taxon>Culicoidea</taxon>
        <taxon>Culicidae</taxon>
        <taxon>Anophelinae</taxon>
        <taxon>Anopheles</taxon>
        <taxon>culicifacies species complex</taxon>
    </lineage>
</organism>